<comment type="caution">
    <text evidence="1">The sequence shown here is derived from an EMBL/GenBank/DDBJ whole genome shotgun (WGS) entry which is preliminary data.</text>
</comment>
<reference evidence="1" key="1">
    <citation type="journal article" date="2015" name="Nature">
        <title>Complex archaea that bridge the gap between prokaryotes and eukaryotes.</title>
        <authorList>
            <person name="Spang A."/>
            <person name="Saw J.H."/>
            <person name="Jorgensen S.L."/>
            <person name="Zaremba-Niedzwiedzka K."/>
            <person name="Martijn J."/>
            <person name="Lind A.E."/>
            <person name="van Eijk R."/>
            <person name="Schleper C."/>
            <person name="Guy L."/>
            <person name="Ettema T.J."/>
        </authorList>
    </citation>
    <scope>NUCLEOTIDE SEQUENCE</scope>
</reference>
<accession>A0A0F9TG10</accession>
<dbReference type="AlphaFoldDB" id="A0A0F9TG10"/>
<protein>
    <submittedName>
        <fullName evidence="1">Uncharacterized protein</fullName>
    </submittedName>
</protein>
<evidence type="ECO:0000313" key="1">
    <source>
        <dbReference type="EMBL" id="KKN40373.1"/>
    </source>
</evidence>
<organism evidence="1">
    <name type="scientific">marine sediment metagenome</name>
    <dbReference type="NCBI Taxonomy" id="412755"/>
    <lineage>
        <taxon>unclassified sequences</taxon>
        <taxon>metagenomes</taxon>
        <taxon>ecological metagenomes</taxon>
    </lineage>
</organism>
<sequence length="127" mass="13254">MATGFNKIALPSGGIGTFEIQILNGTSTPANAIAGANNKKIYAVDIDARDNPTEDVYQKFWDAASATPGTDDEYMGLLGKAGRVTSYLFPRGKNFATDISTATTKEAIGNASATSPTGTVKVYLILG</sequence>
<name>A0A0F9TG10_9ZZZZ</name>
<dbReference type="EMBL" id="LAZR01001710">
    <property type="protein sequence ID" value="KKN40373.1"/>
    <property type="molecule type" value="Genomic_DNA"/>
</dbReference>
<gene>
    <name evidence="1" type="ORF">LCGC14_0734250</name>
</gene>
<proteinExistence type="predicted"/>